<dbReference type="Pfam" id="PF00933">
    <property type="entry name" value="Glyco_hydro_3"/>
    <property type="match status" value="1"/>
</dbReference>
<dbReference type="InterPro" id="IPR019800">
    <property type="entry name" value="Glyco_hydro_3_AS"/>
</dbReference>
<dbReference type="EMBL" id="CP043661">
    <property type="protein sequence ID" value="QNE16781.1"/>
    <property type="molecule type" value="Genomic_DNA"/>
</dbReference>
<dbReference type="Pfam" id="PF01915">
    <property type="entry name" value="Glyco_hydro_3_C"/>
    <property type="match status" value="1"/>
</dbReference>
<evidence type="ECO:0000256" key="1">
    <source>
        <dbReference type="ARBA" id="ARBA00005336"/>
    </source>
</evidence>
<dbReference type="Gene3D" id="2.60.40.10">
    <property type="entry name" value="Immunoglobulins"/>
    <property type="match status" value="1"/>
</dbReference>
<dbReference type="PANTHER" id="PTHR42715:SF10">
    <property type="entry name" value="BETA-GLUCOSIDASE"/>
    <property type="match status" value="1"/>
</dbReference>
<reference evidence="8 9" key="2">
    <citation type="journal article" date="2020" name="Microbiol. Resour. Announc.">
        <title>Antarctic desert soil bacteria exhibit high novel natural product potential, evaluated through long-read genome sequencing and comparative genomics.</title>
        <authorList>
            <person name="Benaud N."/>
            <person name="Edwards R.J."/>
            <person name="Amos T.G."/>
            <person name="D'Agostino P.M."/>
            <person name="Gutierrez-Chavez C."/>
            <person name="Montgomery K."/>
            <person name="Nicetic I."/>
            <person name="Ferrari B.C."/>
        </authorList>
    </citation>
    <scope>NUCLEOTIDE SEQUENCE [LARGE SCALE GENOMIC DNA]</scope>
    <source>
        <strain evidence="8 9">SPB151</strain>
    </source>
</reference>
<dbReference type="SMART" id="SM01217">
    <property type="entry name" value="Fn3_like"/>
    <property type="match status" value="1"/>
</dbReference>
<name>A0A7G6WS16_9ACTN</name>
<dbReference type="FunFam" id="2.60.40.10:FF:000495">
    <property type="entry name" value="Periplasmic beta-glucosidase"/>
    <property type="match status" value="1"/>
</dbReference>
<dbReference type="AlphaFoldDB" id="A0A7G6WS16"/>
<dbReference type="InterPro" id="IPR013783">
    <property type="entry name" value="Ig-like_fold"/>
</dbReference>
<gene>
    <name evidence="8" type="ORF">F1D05_01300</name>
</gene>
<dbReference type="PROSITE" id="PS00775">
    <property type="entry name" value="GLYCOSYL_HYDROL_F3"/>
    <property type="match status" value="1"/>
</dbReference>
<evidence type="ECO:0000256" key="3">
    <source>
        <dbReference type="ARBA" id="ARBA00023277"/>
    </source>
</evidence>
<dbReference type="Gene3D" id="3.20.20.300">
    <property type="entry name" value="Glycoside hydrolase, family 3, N-terminal domain"/>
    <property type="match status" value="1"/>
</dbReference>
<evidence type="ECO:0000313" key="8">
    <source>
        <dbReference type="EMBL" id="QNE16781.1"/>
    </source>
</evidence>
<dbReference type="InterPro" id="IPR036962">
    <property type="entry name" value="Glyco_hydro_3_N_sf"/>
</dbReference>
<dbReference type="SUPFAM" id="SSF51445">
    <property type="entry name" value="(Trans)glycosidases"/>
    <property type="match status" value="1"/>
</dbReference>
<reference evidence="9" key="1">
    <citation type="submission" date="2019-09" db="EMBL/GenBank/DDBJ databases">
        <title>Antimicrobial potential of Antarctic Bacteria.</title>
        <authorList>
            <person name="Benaud N."/>
            <person name="Edwards R.J."/>
            <person name="Ferrari B.C."/>
        </authorList>
    </citation>
    <scope>NUCLEOTIDE SEQUENCE [LARGE SCALE GENOMIC DNA]</scope>
    <source>
        <strain evidence="9">SPB151</strain>
    </source>
</reference>
<dbReference type="Pfam" id="PF14310">
    <property type="entry name" value="Fn3-like"/>
    <property type="match status" value="1"/>
</dbReference>
<dbReference type="InterPro" id="IPR001764">
    <property type="entry name" value="Glyco_hydro_3_N"/>
</dbReference>
<accession>A0A7G6WS16</accession>
<dbReference type="SUPFAM" id="SSF52279">
    <property type="entry name" value="Beta-D-glucan exohydrolase, C-terminal domain"/>
    <property type="match status" value="1"/>
</dbReference>
<dbReference type="InterPro" id="IPR017853">
    <property type="entry name" value="GH"/>
</dbReference>
<evidence type="ECO:0000256" key="2">
    <source>
        <dbReference type="ARBA" id="ARBA00022801"/>
    </source>
</evidence>
<evidence type="ECO:0000256" key="6">
    <source>
        <dbReference type="RuleBase" id="RU361161"/>
    </source>
</evidence>
<dbReference type="Gene3D" id="3.40.50.1700">
    <property type="entry name" value="Glycoside hydrolase family 3 C-terminal domain"/>
    <property type="match status" value="1"/>
</dbReference>
<comment type="similarity">
    <text evidence="1 6">Belongs to the glycosyl hydrolase 3 family.</text>
</comment>
<dbReference type="InterPro" id="IPR050288">
    <property type="entry name" value="Cellulose_deg_GH3"/>
</dbReference>
<dbReference type="Proteomes" id="UP000515563">
    <property type="component" value="Chromosome"/>
</dbReference>
<keyword evidence="6" id="KW-0326">Glycosidase</keyword>
<dbReference type="GO" id="GO:0005975">
    <property type="term" value="P:carbohydrate metabolic process"/>
    <property type="evidence" value="ECO:0007669"/>
    <property type="project" value="InterPro"/>
</dbReference>
<keyword evidence="3" id="KW-0119">Carbohydrate metabolism</keyword>
<evidence type="ECO:0000313" key="9">
    <source>
        <dbReference type="Proteomes" id="UP000515563"/>
    </source>
</evidence>
<dbReference type="KEGG" id="kqi:F1D05_01300"/>
<dbReference type="InterPro" id="IPR002772">
    <property type="entry name" value="Glyco_hydro_3_C"/>
</dbReference>
<protein>
    <recommendedName>
        <fullName evidence="5">Exo-alpha-(1-&gt;6)-L-arabinopyranosidase</fullName>
    </recommendedName>
</protein>
<dbReference type="GO" id="GO:0008422">
    <property type="term" value="F:beta-glucosidase activity"/>
    <property type="evidence" value="ECO:0007669"/>
    <property type="project" value="UniProtKB-ARBA"/>
</dbReference>
<sequence>MSELAEQAALGSGADFWTTKQVGPVPAIVLTDGPHGVRKQVAASDQLGIAENVPATCFPPAAGLGQSWDPGLVERIGTALGRESQALGVHVLLGPGINIKRDPRCGRNFEYYSEDPFVSGVLGAAWVRGVQGEGVGACVKHFAANNQEYDRMRVSADVDPRTLREIYLRAFQRVVAEADPWSLMCSYNRVNGVLASQNEWLLTKVLRDEWGFQGVVVSDWGAVADRPAAVAAGLDLEMPGGGAATDDDVVVAVGNGSLDPARVARAADRVTALATRTTAAHREGAEFDADAHHLLAREAAARSIVLLQNKGDLLPLDSSKHLAVIGEFAQQPRYQGGGSSHVTPTRLDVPMEEIGARAEVTFAPGFSTDGSGDAAALREDAVQAAATAHTAVVFLGLAARQESEGADRADIEIPPEQLELLTAVVAAQPRTVVVLIHGSVLRVAPITIAPAILDAALLGQGGGAALADVLFGAVNPSGKLTETVPVRLQDVPAYGNFPGEHGHVRYGEGLQVGYRWYDARELPVTFPFGHGLSYTTFEYSDLVVDPSLQARVTITNTGTRTGREVAQFYVSVPGSSVERAPRQLVAFGSATLAPGESATVETTIDRADLAYWDVRVDCWLVESGEYVVSVGSSSRDLRGQVAVEVTGDEFRLPVTLESSLAEALSDPATATALGGLLSATFGAELTAEAAGTDLAVLLGALPVGRLVAFSGGQLTRAHLEQLLTAAREG</sequence>
<dbReference type="InterPro" id="IPR036881">
    <property type="entry name" value="Glyco_hydro_3_C_sf"/>
</dbReference>
<keyword evidence="2 6" id="KW-0378">Hydrolase</keyword>
<dbReference type="PANTHER" id="PTHR42715">
    <property type="entry name" value="BETA-GLUCOSIDASE"/>
    <property type="match status" value="1"/>
</dbReference>
<comment type="function">
    <text evidence="4">Catalyzes the hydrolysis of a non-reducing terminal alpha-L-arabinopyranosidic linkage in ginsenoside Rb2 (alpha-L-arabinopyranosyl-(1-&gt;6)-alpha-D-glucopyranosyl) to release alpha-D-glucopyranosyl (Rd). It is not able to hydrolyze alpha-L-arabinofuranosyl-(1-&gt;6)-alpha-D-glucopyranosyl (Rc).</text>
</comment>
<evidence type="ECO:0000259" key="7">
    <source>
        <dbReference type="SMART" id="SM01217"/>
    </source>
</evidence>
<feature type="domain" description="Fibronectin type III-like" evidence="7">
    <location>
        <begin position="564"/>
        <end position="634"/>
    </location>
</feature>
<organism evidence="8 9">
    <name type="scientific">Kribbella qitaiheensis</name>
    <dbReference type="NCBI Taxonomy" id="1544730"/>
    <lineage>
        <taxon>Bacteria</taxon>
        <taxon>Bacillati</taxon>
        <taxon>Actinomycetota</taxon>
        <taxon>Actinomycetes</taxon>
        <taxon>Propionibacteriales</taxon>
        <taxon>Kribbellaceae</taxon>
        <taxon>Kribbella</taxon>
    </lineage>
</organism>
<keyword evidence="9" id="KW-1185">Reference proteome</keyword>
<dbReference type="PRINTS" id="PR00133">
    <property type="entry name" value="GLHYDRLASE3"/>
</dbReference>
<dbReference type="InterPro" id="IPR026891">
    <property type="entry name" value="Fn3-like"/>
</dbReference>
<dbReference type="RefSeq" id="WP_185445479.1">
    <property type="nucleotide sequence ID" value="NZ_CP043661.1"/>
</dbReference>
<evidence type="ECO:0000256" key="4">
    <source>
        <dbReference type="ARBA" id="ARBA00058905"/>
    </source>
</evidence>
<evidence type="ECO:0000256" key="5">
    <source>
        <dbReference type="ARBA" id="ARBA00074219"/>
    </source>
</evidence>
<proteinExistence type="inferred from homology"/>